<evidence type="ECO:0000256" key="2">
    <source>
        <dbReference type="ARBA" id="ARBA00022679"/>
    </source>
</evidence>
<sequence>MTLSIERQHQTPSNAIAPAKTPVSLSTSIGLLKRQLKSEGISSFEDIAAAIYQHRQSQVEAGLYSYDKFTLEGSKGETQLVCPSTGTLHHCIVWCINHYTGLNRNQKIIDKVCKAVQKFGTGSGTSALSGGMSSLHKEAERRLASLVGKESALLFPTGYSTNLGVISALPGTNDFLLFDREAHASIIDGIKLSGKKFASFKHNSVADLEKKLQKYRHQYENVIVIVESAYSMSGDLAPLKEIVQLKQKYNFHLYVDEAHTFGFYGHQGAGYCQELGVTEEVDFIMSTLSKSTASIGGFIACKSKYIPLLQWSANSYLFQACLTPGDAAAILASLDELAANPELIAQIHQKNSYMREKLTGMGFDLGHSQSPIIPIFIPEPETLQAFNRDLLSEGIYSVAVIYPVVKPSEGRIRFILNASHTYENIDRTLYVLEKLGKKYRLI</sequence>
<dbReference type="AlphaFoldDB" id="A0A1Z4MYL6"/>
<accession>A0A1Z4MYL6</accession>
<evidence type="ECO:0000256" key="1">
    <source>
        <dbReference type="ARBA" id="ARBA00001933"/>
    </source>
</evidence>
<dbReference type="GO" id="GO:0016740">
    <property type="term" value="F:transferase activity"/>
    <property type="evidence" value="ECO:0007669"/>
    <property type="project" value="UniProtKB-KW"/>
</dbReference>
<dbReference type="KEGG" id="ttq:NIES37_25230"/>
<protein>
    <submittedName>
        <fullName evidence="4">AMP-binding enzyme</fullName>
    </submittedName>
</protein>
<organism evidence="4 5">
    <name type="scientific">Tolypothrix tenuis PCC 7101</name>
    <dbReference type="NCBI Taxonomy" id="231146"/>
    <lineage>
        <taxon>Bacteria</taxon>
        <taxon>Bacillati</taxon>
        <taxon>Cyanobacteriota</taxon>
        <taxon>Cyanophyceae</taxon>
        <taxon>Nostocales</taxon>
        <taxon>Tolypothrichaceae</taxon>
        <taxon>Tolypothrix</taxon>
    </lineage>
</organism>
<evidence type="ECO:0000313" key="4">
    <source>
        <dbReference type="EMBL" id="BAY98572.1"/>
    </source>
</evidence>
<name>A0A1Z4MYL6_9CYAN</name>
<dbReference type="InterPro" id="IPR004839">
    <property type="entry name" value="Aminotransferase_I/II_large"/>
</dbReference>
<dbReference type="RefSeq" id="WP_096576072.1">
    <property type="nucleotide sequence ID" value="NZ_CAWNJS010000001.1"/>
</dbReference>
<dbReference type="EMBL" id="AP018248">
    <property type="protein sequence ID" value="BAY98572.1"/>
    <property type="molecule type" value="Genomic_DNA"/>
</dbReference>
<reference evidence="4 5" key="1">
    <citation type="submission" date="2017-06" db="EMBL/GenBank/DDBJ databases">
        <title>Genome sequencing of cyanobaciteial culture collection at National Institute for Environmental Studies (NIES).</title>
        <authorList>
            <person name="Hirose Y."/>
            <person name="Shimura Y."/>
            <person name="Fujisawa T."/>
            <person name="Nakamura Y."/>
            <person name="Kawachi M."/>
        </authorList>
    </citation>
    <scope>NUCLEOTIDE SEQUENCE [LARGE SCALE GENOMIC DNA]</scope>
    <source>
        <strain evidence="4 5">NIES-37</strain>
    </source>
</reference>
<evidence type="ECO:0000259" key="3">
    <source>
        <dbReference type="Pfam" id="PF00155"/>
    </source>
</evidence>
<dbReference type="InterPro" id="IPR015421">
    <property type="entry name" value="PyrdxlP-dep_Trfase_major"/>
</dbReference>
<dbReference type="InterPro" id="IPR015422">
    <property type="entry name" value="PyrdxlP-dep_Trfase_small"/>
</dbReference>
<dbReference type="PANTHER" id="PTHR13693:SF3">
    <property type="entry name" value="LD36009P"/>
    <property type="match status" value="1"/>
</dbReference>
<dbReference type="InterPro" id="IPR015424">
    <property type="entry name" value="PyrdxlP-dep_Trfase"/>
</dbReference>
<dbReference type="GO" id="GO:0030170">
    <property type="term" value="F:pyridoxal phosphate binding"/>
    <property type="evidence" value="ECO:0007669"/>
    <property type="project" value="InterPro"/>
</dbReference>
<dbReference type="InterPro" id="IPR050087">
    <property type="entry name" value="AON_synthase_class-II"/>
</dbReference>
<proteinExistence type="predicted"/>
<dbReference type="Gene3D" id="3.90.1150.10">
    <property type="entry name" value="Aspartate Aminotransferase, domain 1"/>
    <property type="match status" value="1"/>
</dbReference>
<gene>
    <name evidence="4" type="ORF">NIES37_25230</name>
</gene>
<comment type="cofactor">
    <cofactor evidence="1">
        <name>pyridoxal 5'-phosphate</name>
        <dbReference type="ChEBI" id="CHEBI:597326"/>
    </cofactor>
</comment>
<keyword evidence="5" id="KW-1185">Reference proteome</keyword>
<dbReference type="Proteomes" id="UP000218785">
    <property type="component" value="Chromosome"/>
</dbReference>
<dbReference type="Pfam" id="PF00155">
    <property type="entry name" value="Aminotran_1_2"/>
    <property type="match status" value="1"/>
</dbReference>
<dbReference type="SUPFAM" id="SSF53383">
    <property type="entry name" value="PLP-dependent transferases"/>
    <property type="match status" value="1"/>
</dbReference>
<keyword evidence="2" id="KW-0808">Transferase</keyword>
<evidence type="ECO:0000313" key="5">
    <source>
        <dbReference type="Proteomes" id="UP000218785"/>
    </source>
</evidence>
<dbReference type="Gene3D" id="3.40.640.10">
    <property type="entry name" value="Type I PLP-dependent aspartate aminotransferase-like (Major domain)"/>
    <property type="match status" value="1"/>
</dbReference>
<feature type="domain" description="Aminotransferase class I/classII large" evidence="3">
    <location>
        <begin position="90"/>
        <end position="429"/>
    </location>
</feature>
<dbReference type="PANTHER" id="PTHR13693">
    <property type="entry name" value="CLASS II AMINOTRANSFERASE/8-AMINO-7-OXONONANOATE SYNTHASE"/>
    <property type="match status" value="1"/>
</dbReference>